<dbReference type="AlphaFoldDB" id="A0A1K2HXN8"/>
<dbReference type="EMBL" id="FPKU01000002">
    <property type="protein sequence ID" value="SFZ84510.1"/>
    <property type="molecule type" value="Genomic_DNA"/>
</dbReference>
<comment type="similarity">
    <text evidence="1">Belongs to the RutC family.</text>
</comment>
<gene>
    <name evidence="2" type="ORF">SAMN02983003_2051</name>
</gene>
<proteinExistence type="inferred from homology"/>
<organism evidence="2 3">
    <name type="scientific">Devosia enhydra</name>
    <dbReference type="NCBI Taxonomy" id="665118"/>
    <lineage>
        <taxon>Bacteria</taxon>
        <taxon>Pseudomonadati</taxon>
        <taxon>Pseudomonadota</taxon>
        <taxon>Alphaproteobacteria</taxon>
        <taxon>Hyphomicrobiales</taxon>
        <taxon>Devosiaceae</taxon>
        <taxon>Devosia</taxon>
    </lineage>
</organism>
<sequence length="125" mass="13617">MLADALPIVRLVPNDTPRISRVVTCGPLVYLAGVTAAEPSPDFATQVRQVFERIDGFLEQGGSDKHHVLSATIWLADIRTIGVMNAVWDEWVSRDNAPARATVEARLAKPELKIEIGIVAIRSSS</sequence>
<dbReference type="InterPro" id="IPR006175">
    <property type="entry name" value="YjgF/YER057c/UK114"/>
</dbReference>
<dbReference type="InterPro" id="IPR019897">
    <property type="entry name" value="RidA_CS"/>
</dbReference>
<dbReference type="InterPro" id="IPR035959">
    <property type="entry name" value="RutC-like_sf"/>
</dbReference>
<reference evidence="2 3" key="1">
    <citation type="submission" date="2016-11" db="EMBL/GenBank/DDBJ databases">
        <authorList>
            <person name="Jaros S."/>
            <person name="Januszkiewicz K."/>
            <person name="Wedrychowicz H."/>
        </authorList>
    </citation>
    <scope>NUCLEOTIDE SEQUENCE [LARGE SCALE GENOMIC DNA]</scope>
    <source>
        <strain evidence="2 3">ATCC 23634</strain>
    </source>
</reference>
<evidence type="ECO:0000313" key="2">
    <source>
        <dbReference type="EMBL" id="SFZ84510.1"/>
    </source>
</evidence>
<dbReference type="Pfam" id="PF01042">
    <property type="entry name" value="Ribonuc_L-PSP"/>
    <property type="match status" value="1"/>
</dbReference>
<evidence type="ECO:0000256" key="1">
    <source>
        <dbReference type="ARBA" id="ARBA00010552"/>
    </source>
</evidence>
<dbReference type="Gene3D" id="3.30.1330.40">
    <property type="entry name" value="RutC-like"/>
    <property type="match status" value="1"/>
</dbReference>
<protein>
    <submittedName>
        <fullName evidence="2">Enamine deaminase RidA, house cleaning of reactive enamine intermediates, YjgF/YER057c/UK114 family</fullName>
    </submittedName>
</protein>
<name>A0A1K2HXN8_9HYPH</name>
<dbReference type="Proteomes" id="UP000183447">
    <property type="component" value="Unassembled WGS sequence"/>
</dbReference>
<dbReference type="CDD" id="cd06150">
    <property type="entry name" value="YjgF_YER057c_UK114_like_2"/>
    <property type="match status" value="1"/>
</dbReference>
<dbReference type="PROSITE" id="PS01094">
    <property type="entry name" value="UPF0076"/>
    <property type="match status" value="1"/>
</dbReference>
<dbReference type="OrthoDB" id="9803101at2"/>
<dbReference type="InterPro" id="IPR035709">
    <property type="entry name" value="YoaB-like"/>
</dbReference>
<dbReference type="STRING" id="665118.SAMN02983003_2051"/>
<dbReference type="SUPFAM" id="SSF55298">
    <property type="entry name" value="YjgF-like"/>
    <property type="match status" value="1"/>
</dbReference>
<dbReference type="PANTHER" id="PTHR47328">
    <property type="match status" value="1"/>
</dbReference>
<accession>A0A1K2HXN8</accession>
<keyword evidence="3" id="KW-1185">Reference proteome</keyword>
<evidence type="ECO:0000313" key="3">
    <source>
        <dbReference type="Proteomes" id="UP000183447"/>
    </source>
</evidence>
<dbReference type="PANTHER" id="PTHR47328:SF1">
    <property type="entry name" value="RUTC FAMILY PROTEIN YOAB"/>
    <property type="match status" value="1"/>
</dbReference>
<dbReference type="RefSeq" id="WP_072342321.1">
    <property type="nucleotide sequence ID" value="NZ_FPKU01000002.1"/>
</dbReference>